<dbReference type="InterPro" id="IPR036695">
    <property type="entry name" value="Arg-tRNA-synth_N_sf"/>
</dbReference>
<dbReference type="Pfam" id="PF03485">
    <property type="entry name" value="Arg_tRNA_synt_N"/>
    <property type="match status" value="1"/>
</dbReference>
<comment type="subcellular location">
    <subcellularLocation>
        <location evidence="9">Cytoplasm</location>
    </subcellularLocation>
</comment>
<keyword evidence="5 9" id="KW-0067">ATP-binding</keyword>
<keyword evidence="6 9" id="KW-0648">Protein biosynthesis</keyword>
<dbReference type="RefSeq" id="WP_022756712.1">
    <property type="nucleotide sequence ID" value="NZ_FOGJ01000006.1"/>
</dbReference>
<dbReference type="InterPro" id="IPR005148">
    <property type="entry name" value="Arg-tRNA-synth_N"/>
</dbReference>
<dbReference type="EC" id="6.1.1.19" evidence="9"/>
<dbReference type="InterPro" id="IPR035684">
    <property type="entry name" value="ArgRS_core"/>
</dbReference>
<dbReference type="HAMAP" id="MF_00123">
    <property type="entry name" value="Arg_tRNA_synth"/>
    <property type="match status" value="1"/>
</dbReference>
<evidence type="ECO:0000256" key="8">
    <source>
        <dbReference type="ARBA" id="ARBA00049339"/>
    </source>
</evidence>
<name>A0A1H9PJ43_BUTFI</name>
<evidence type="ECO:0000256" key="5">
    <source>
        <dbReference type="ARBA" id="ARBA00022840"/>
    </source>
</evidence>
<evidence type="ECO:0000256" key="2">
    <source>
        <dbReference type="ARBA" id="ARBA00022490"/>
    </source>
</evidence>
<dbReference type="PANTHER" id="PTHR11956:SF11">
    <property type="entry name" value="ARGININE--TRNA LIGASE, MITOCHONDRIAL-RELATED"/>
    <property type="match status" value="1"/>
</dbReference>
<evidence type="ECO:0000256" key="9">
    <source>
        <dbReference type="HAMAP-Rule" id="MF_00123"/>
    </source>
</evidence>
<reference evidence="13 14" key="1">
    <citation type="submission" date="2016-10" db="EMBL/GenBank/DDBJ databases">
        <authorList>
            <person name="de Groot N.N."/>
        </authorList>
    </citation>
    <scope>NUCLEOTIDE SEQUENCE [LARGE SCALE GENOMIC DNA]</scope>
    <source>
        <strain evidence="13 14">AR40</strain>
    </source>
</reference>
<dbReference type="SMART" id="SM01016">
    <property type="entry name" value="Arg_tRNA_synt_N"/>
    <property type="match status" value="1"/>
</dbReference>
<evidence type="ECO:0000313" key="14">
    <source>
        <dbReference type="Proteomes" id="UP000182584"/>
    </source>
</evidence>
<feature type="domain" description="DALR anticodon binding" evidence="11">
    <location>
        <begin position="471"/>
        <end position="590"/>
    </location>
</feature>
<organism evidence="13 14">
    <name type="scientific">Butyrivibrio fibrisolvens</name>
    <dbReference type="NCBI Taxonomy" id="831"/>
    <lineage>
        <taxon>Bacteria</taxon>
        <taxon>Bacillati</taxon>
        <taxon>Bacillota</taxon>
        <taxon>Clostridia</taxon>
        <taxon>Lachnospirales</taxon>
        <taxon>Lachnospiraceae</taxon>
        <taxon>Butyrivibrio</taxon>
    </lineage>
</organism>
<protein>
    <recommendedName>
        <fullName evidence="9">Arginine--tRNA ligase</fullName>
        <ecNumber evidence="9">6.1.1.19</ecNumber>
    </recommendedName>
    <alternativeName>
        <fullName evidence="9">Arginyl-tRNA synthetase</fullName>
        <shortName evidence="9">ArgRS</shortName>
    </alternativeName>
</protein>
<dbReference type="AlphaFoldDB" id="A0A1H9PJ43"/>
<dbReference type="EMBL" id="FOGJ01000006">
    <property type="protein sequence ID" value="SER48157.1"/>
    <property type="molecule type" value="Genomic_DNA"/>
</dbReference>
<feature type="domain" description="Arginyl tRNA synthetase N-terminal" evidence="12">
    <location>
        <begin position="2"/>
        <end position="87"/>
    </location>
</feature>
<dbReference type="GO" id="GO:0004814">
    <property type="term" value="F:arginine-tRNA ligase activity"/>
    <property type="evidence" value="ECO:0007669"/>
    <property type="project" value="UniProtKB-UniRule"/>
</dbReference>
<gene>
    <name evidence="9" type="primary">argS</name>
    <name evidence="13" type="ORF">SAMN04487884_10651</name>
</gene>
<dbReference type="NCBIfam" id="TIGR00456">
    <property type="entry name" value="argS"/>
    <property type="match status" value="1"/>
</dbReference>
<evidence type="ECO:0000256" key="6">
    <source>
        <dbReference type="ARBA" id="ARBA00022917"/>
    </source>
</evidence>
<dbReference type="InterPro" id="IPR001278">
    <property type="entry name" value="Arg-tRNA-ligase"/>
</dbReference>
<dbReference type="PROSITE" id="PS00178">
    <property type="entry name" value="AA_TRNA_LIGASE_I"/>
    <property type="match status" value="1"/>
</dbReference>
<keyword evidence="2 9" id="KW-0963">Cytoplasm</keyword>
<proteinExistence type="inferred from homology"/>
<dbReference type="GO" id="GO:0006420">
    <property type="term" value="P:arginyl-tRNA aminoacylation"/>
    <property type="evidence" value="ECO:0007669"/>
    <property type="project" value="UniProtKB-UniRule"/>
</dbReference>
<feature type="short sequence motif" description="'HIGH' region" evidence="9">
    <location>
        <begin position="123"/>
        <end position="133"/>
    </location>
</feature>
<dbReference type="PRINTS" id="PR01038">
    <property type="entry name" value="TRNASYNTHARG"/>
</dbReference>
<dbReference type="GO" id="GO:0005524">
    <property type="term" value="F:ATP binding"/>
    <property type="evidence" value="ECO:0007669"/>
    <property type="project" value="UniProtKB-UniRule"/>
</dbReference>
<dbReference type="SMART" id="SM00836">
    <property type="entry name" value="DALR_1"/>
    <property type="match status" value="1"/>
</dbReference>
<dbReference type="PANTHER" id="PTHR11956">
    <property type="entry name" value="ARGINYL-TRNA SYNTHETASE"/>
    <property type="match status" value="1"/>
</dbReference>
<dbReference type="Pfam" id="PF05746">
    <property type="entry name" value="DALR_1"/>
    <property type="match status" value="1"/>
</dbReference>
<evidence type="ECO:0000256" key="1">
    <source>
        <dbReference type="ARBA" id="ARBA00005594"/>
    </source>
</evidence>
<dbReference type="OrthoDB" id="9805987at2"/>
<dbReference type="SUPFAM" id="SSF47323">
    <property type="entry name" value="Anticodon-binding domain of a subclass of class I aminoacyl-tRNA synthetases"/>
    <property type="match status" value="1"/>
</dbReference>
<evidence type="ECO:0000256" key="10">
    <source>
        <dbReference type="RuleBase" id="RU363038"/>
    </source>
</evidence>
<comment type="subunit">
    <text evidence="9">Monomer.</text>
</comment>
<evidence type="ECO:0000259" key="11">
    <source>
        <dbReference type="SMART" id="SM00836"/>
    </source>
</evidence>
<evidence type="ECO:0000256" key="4">
    <source>
        <dbReference type="ARBA" id="ARBA00022741"/>
    </source>
</evidence>
<comment type="catalytic activity">
    <reaction evidence="8 9">
        <text>tRNA(Arg) + L-arginine + ATP = L-arginyl-tRNA(Arg) + AMP + diphosphate</text>
        <dbReference type="Rhea" id="RHEA:20301"/>
        <dbReference type="Rhea" id="RHEA-COMP:9658"/>
        <dbReference type="Rhea" id="RHEA-COMP:9673"/>
        <dbReference type="ChEBI" id="CHEBI:30616"/>
        <dbReference type="ChEBI" id="CHEBI:32682"/>
        <dbReference type="ChEBI" id="CHEBI:33019"/>
        <dbReference type="ChEBI" id="CHEBI:78442"/>
        <dbReference type="ChEBI" id="CHEBI:78513"/>
        <dbReference type="ChEBI" id="CHEBI:456215"/>
        <dbReference type="EC" id="6.1.1.19"/>
    </reaction>
</comment>
<dbReference type="InterPro" id="IPR001412">
    <property type="entry name" value="aa-tRNA-synth_I_CS"/>
</dbReference>
<evidence type="ECO:0000313" key="13">
    <source>
        <dbReference type="EMBL" id="SER48157.1"/>
    </source>
</evidence>
<evidence type="ECO:0000259" key="12">
    <source>
        <dbReference type="SMART" id="SM01016"/>
    </source>
</evidence>
<comment type="similarity">
    <text evidence="1 9 10">Belongs to the class-I aminoacyl-tRNA synthetase family.</text>
</comment>
<dbReference type="Gene3D" id="3.40.50.620">
    <property type="entry name" value="HUPs"/>
    <property type="match status" value="1"/>
</dbReference>
<dbReference type="eggNOG" id="COG0018">
    <property type="taxonomic scope" value="Bacteria"/>
</dbReference>
<dbReference type="Gene3D" id="3.30.1360.70">
    <property type="entry name" value="Arginyl tRNA synthetase N-terminal domain"/>
    <property type="match status" value="1"/>
</dbReference>
<dbReference type="GO" id="GO:0005737">
    <property type="term" value="C:cytoplasm"/>
    <property type="evidence" value="ECO:0007669"/>
    <property type="project" value="UniProtKB-SubCell"/>
</dbReference>
<sequence length="590" mass="65995">MEKILDLISKEVSDAFEAAGYDKALGKCGVSNRPDLCEFQCNGAMAGAKQYHKAPFMIADEVAAKLSGNEMFEKVDSVKPGFLNLTLSREFVRSYIVKMLHEKRFGVDLPGHEPTIVLDYGGPNVAKPLHVGHLRSAVIGESLKRILRYTGNKVVGDVHLGDWGLQMGLIITELKLQKPDLPYFDESYTGSYPKEPPFTLSELETIYPLASGKSKEDEAYKAAALEATKKLQDGDRGYRALWHHILNVSVSDLKKNYKNLNVDFDLWWGESTVHDIIPSMVDYFKDNGYAHESQGALVIDVTREDDAKELPPCIVLKSDGAALYATTDLATIRKRMDEYHPDAIYYVADKRQTLHFTQVFRSAHISKLVMPETDLQFVGFGTMNGSDGKPFKTRQGGVMRLESLISEIDEKMYSRIKEGNADISDEEARKTSHQVALAALKYGDLSNQPSKDYIFDIDKFTSFEGDTGPYLLYTIVRIKSILAKYEEQSGKKAKDARLAVSGSDNEKALCLALTGFAEAVESAAKELMPNRICAYIYGLSNAFNSFYHETRILAEEDEAKKESYIALLYNTLRIMETGIDLLGFDAPERM</sequence>
<dbReference type="SUPFAM" id="SSF52374">
    <property type="entry name" value="Nucleotidylyl transferase"/>
    <property type="match status" value="1"/>
</dbReference>
<dbReference type="Proteomes" id="UP000182584">
    <property type="component" value="Unassembled WGS sequence"/>
</dbReference>
<evidence type="ECO:0000256" key="3">
    <source>
        <dbReference type="ARBA" id="ARBA00022598"/>
    </source>
</evidence>
<dbReference type="InterPro" id="IPR009080">
    <property type="entry name" value="tRNAsynth_Ia_anticodon-bd"/>
</dbReference>
<keyword evidence="7 9" id="KW-0030">Aminoacyl-tRNA synthetase</keyword>
<dbReference type="InterPro" id="IPR008909">
    <property type="entry name" value="DALR_anticod-bd"/>
</dbReference>
<dbReference type="SUPFAM" id="SSF55190">
    <property type="entry name" value="Arginyl-tRNA synthetase (ArgRS), N-terminal 'additional' domain"/>
    <property type="match status" value="1"/>
</dbReference>
<dbReference type="InterPro" id="IPR014729">
    <property type="entry name" value="Rossmann-like_a/b/a_fold"/>
</dbReference>
<evidence type="ECO:0000256" key="7">
    <source>
        <dbReference type="ARBA" id="ARBA00023146"/>
    </source>
</evidence>
<dbReference type="Pfam" id="PF00750">
    <property type="entry name" value="tRNA-synt_1d"/>
    <property type="match status" value="1"/>
</dbReference>
<dbReference type="Gene3D" id="1.10.730.10">
    <property type="entry name" value="Isoleucyl-tRNA Synthetase, Domain 1"/>
    <property type="match status" value="1"/>
</dbReference>
<keyword evidence="4 9" id="KW-0547">Nucleotide-binding</keyword>
<accession>A0A1H9PJ43</accession>
<keyword evidence="3 9" id="KW-0436">Ligase</keyword>